<evidence type="ECO:0000313" key="2">
    <source>
        <dbReference type="Proteomes" id="UP000694867"/>
    </source>
</evidence>
<feature type="compositionally biased region" description="Polar residues" evidence="1">
    <location>
        <begin position="149"/>
        <end position="164"/>
    </location>
</feature>
<organism evidence="2 3">
    <name type="scientific">Galendromus occidentalis</name>
    <name type="common">western predatory mite</name>
    <dbReference type="NCBI Taxonomy" id="34638"/>
    <lineage>
        <taxon>Eukaryota</taxon>
        <taxon>Metazoa</taxon>
        <taxon>Ecdysozoa</taxon>
        <taxon>Arthropoda</taxon>
        <taxon>Chelicerata</taxon>
        <taxon>Arachnida</taxon>
        <taxon>Acari</taxon>
        <taxon>Parasitiformes</taxon>
        <taxon>Mesostigmata</taxon>
        <taxon>Gamasina</taxon>
        <taxon>Phytoseioidea</taxon>
        <taxon>Phytoseiidae</taxon>
        <taxon>Typhlodrominae</taxon>
        <taxon>Galendromus</taxon>
    </lineage>
</organism>
<reference evidence="3" key="1">
    <citation type="submission" date="2025-08" db="UniProtKB">
        <authorList>
            <consortium name="RefSeq"/>
        </authorList>
    </citation>
    <scope>IDENTIFICATION</scope>
</reference>
<evidence type="ECO:0000256" key="1">
    <source>
        <dbReference type="SAM" id="MobiDB-lite"/>
    </source>
</evidence>
<feature type="region of interest" description="Disordered" evidence="1">
    <location>
        <begin position="225"/>
        <end position="249"/>
    </location>
</feature>
<sequence>MSSGVEDKVRVKVDEEVEFLLTQEQLRMMDISSKDGDSFYSCVTSCNDGSFQEYDSALLLASDQEESSYVPEYEDITPVPSESETTPSTSFASETPGKSRETLKFATPSPRKLEAIALVSARFNLIHPPEIKITPATPQGLTGEDHGTDSSTTAPLPTDTSSTVPVVERVPTKVSNSATILEIDEGGNRCVDRGGGSTPTTKVEENSLPGSDKRLHLDIIAEKPPSRAIRPPTESYTTKENRAPEPLPERDQLDASLDISLMSSRLMKNPRPKRLQEQSFKGSPVQLSKFVTPNKSKVTSKVAEFIRTGAMSAGKKAKQTPTLKTASGASRIPKKCFIQSARVFGKQIVPENLMKSPKPLITIHKHTASDKNRRIHINESVYETFEAETAKK</sequence>
<feature type="region of interest" description="Disordered" evidence="1">
    <location>
        <begin position="185"/>
        <end position="213"/>
    </location>
</feature>
<dbReference type="Proteomes" id="UP000694867">
    <property type="component" value="Unplaced"/>
</dbReference>
<dbReference type="KEGG" id="goe:100904256"/>
<dbReference type="GeneID" id="100904256"/>
<feature type="region of interest" description="Disordered" evidence="1">
    <location>
        <begin position="63"/>
        <end position="104"/>
    </location>
</feature>
<proteinExistence type="predicted"/>
<feature type="compositionally biased region" description="Low complexity" evidence="1">
    <location>
        <begin position="77"/>
        <end position="96"/>
    </location>
</feature>
<name>A0AAJ7WKA9_9ACAR</name>
<feature type="compositionally biased region" description="Basic and acidic residues" evidence="1">
    <location>
        <begin position="237"/>
        <end position="249"/>
    </location>
</feature>
<protein>
    <submittedName>
        <fullName evidence="3">Uncharacterized protein LOC100904256</fullName>
    </submittedName>
</protein>
<keyword evidence="2" id="KW-1185">Reference proteome</keyword>
<gene>
    <name evidence="3" type="primary">LOC100904256</name>
</gene>
<feature type="region of interest" description="Disordered" evidence="1">
    <location>
        <begin position="132"/>
        <end position="164"/>
    </location>
</feature>
<dbReference type="AlphaFoldDB" id="A0AAJ7WKA9"/>
<accession>A0AAJ7WKA9</accession>
<dbReference type="RefSeq" id="XP_028969072.1">
    <property type="nucleotide sequence ID" value="XM_029113239.1"/>
</dbReference>
<evidence type="ECO:0000313" key="3">
    <source>
        <dbReference type="RefSeq" id="XP_028969072.1"/>
    </source>
</evidence>